<dbReference type="Pfam" id="PF00015">
    <property type="entry name" value="MCPsignal"/>
    <property type="match status" value="1"/>
</dbReference>
<dbReference type="SUPFAM" id="SSF158472">
    <property type="entry name" value="HAMP domain-like"/>
    <property type="match status" value="1"/>
</dbReference>
<name>A0AAX3WBI3_METEX</name>
<keyword evidence="1 3" id="KW-0807">Transducer</keyword>
<dbReference type="GO" id="GO:0016020">
    <property type="term" value="C:membrane"/>
    <property type="evidence" value="ECO:0007669"/>
    <property type="project" value="InterPro"/>
</dbReference>
<dbReference type="SMART" id="SM00304">
    <property type="entry name" value="HAMP"/>
    <property type="match status" value="1"/>
</dbReference>
<proteinExistence type="inferred from homology"/>
<dbReference type="PROSITE" id="PS50111">
    <property type="entry name" value="CHEMOTAXIS_TRANSDUC_2"/>
    <property type="match status" value="1"/>
</dbReference>
<gene>
    <name evidence="7" type="ORF">KEC54_20390</name>
</gene>
<dbReference type="PANTHER" id="PTHR32089">
    <property type="entry name" value="METHYL-ACCEPTING CHEMOTAXIS PROTEIN MCPB"/>
    <property type="match status" value="1"/>
</dbReference>
<organism evidence="7 8">
    <name type="scientific">Methylorubrum extorquens</name>
    <name type="common">Methylobacterium dichloromethanicum</name>
    <name type="synonym">Methylobacterium extorquens</name>
    <dbReference type="NCBI Taxonomy" id="408"/>
    <lineage>
        <taxon>Bacteria</taxon>
        <taxon>Pseudomonadati</taxon>
        <taxon>Pseudomonadota</taxon>
        <taxon>Alphaproteobacteria</taxon>
        <taxon>Hyphomicrobiales</taxon>
        <taxon>Methylobacteriaceae</taxon>
        <taxon>Methylorubrum</taxon>
    </lineage>
</organism>
<evidence type="ECO:0000256" key="3">
    <source>
        <dbReference type="PROSITE-ProRule" id="PRU00284"/>
    </source>
</evidence>
<dbReference type="EMBL" id="CP073633">
    <property type="protein sequence ID" value="WHQ68702.1"/>
    <property type="molecule type" value="Genomic_DNA"/>
</dbReference>
<dbReference type="Gene3D" id="1.10.287.950">
    <property type="entry name" value="Methyl-accepting chemotaxis protein"/>
    <property type="match status" value="1"/>
</dbReference>
<keyword evidence="4" id="KW-0472">Membrane</keyword>
<feature type="domain" description="HAMP" evidence="6">
    <location>
        <begin position="214"/>
        <end position="267"/>
    </location>
</feature>
<dbReference type="InterPro" id="IPR004089">
    <property type="entry name" value="MCPsignal_dom"/>
</dbReference>
<evidence type="ECO:0000259" key="6">
    <source>
        <dbReference type="PROSITE" id="PS50885"/>
    </source>
</evidence>
<dbReference type="SUPFAM" id="SSF58104">
    <property type="entry name" value="Methyl-accepting chemotaxis protein (MCP) signaling domain"/>
    <property type="match status" value="1"/>
</dbReference>
<evidence type="ECO:0000313" key="7">
    <source>
        <dbReference type="EMBL" id="WHQ68702.1"/>
    </source>
</evidence>
<dbReference type="Gene3D" id="6.10.340.10">
    <property type="match status" value="1"/>
</dbReference>
<dbReference type="SMART" id="SM00283">
    <property type="entry name" value="MA"/>
    <property type="match status" value="1"/>
</dbReference>
<feature type="domain" description="Methyl-accepting transducer" evidence="5">
    <location>
        <begin position="309"/>
        <end position="545"/>
    </location>
</feature>
<reference evidence="7" key="1">
    <citation type="journal article" date="2022" name="Biotechnol. Bioprocess Eng.">
        <title>Pan-genome Analysis Reveals Comparative Genomic Features of Central Metabolic Pathways in Methylorubrum extorquens.</title>
        <authorList>
            <person name="Lee G.M."/>
            <person name="Scott-Nevros Z.K."/>
            <person name="Lee S.-M."/>
            <person name="Kim D."/>
        </authorList>
    </citation>
    <scope>NUCLEOTIDE SEQUENCE</scope>
    <source>
        <strain evidence="7">ATCC 55366</strain>
    </source>
</reference>
<keyword evidence="4" id="KW-0812">Transmembrane</keyword>
<dbReference type="RefSeq" id="WP_283535267.1">
    <property type="nucleotide sequence ID" value="NZ_CP073633.1"/>
</dbReference>
<dbReference type="InterPro" id="IPR003660">
    <property type="entry name" value="HAMP_dom"/>
</dbReference>
<dbReference type="GO" id="GO:0007165">
    <property type="term" value="P:signal transduction"/>
    <property type="evidence" value="ECO:0007669"/>
    <property type="project" value="UniProtKB-KW"/>
</dbReference>
<keyword evidence="4" id="KW-1133">Transmembrane helix</keyword>
<evidence type="ECO:0000256" key="1">
    <source>
        <dbReference type="ARBA" id="ARBA00023224"/>
    </source>
</evidence>
<dbReference type="Proteomes" id="UP001223720">
    <property type="component" value="Chromosome"/>
</dbReference>
<evidence type="ECO:0000256" key="2">
    <source>
        <dbReference type="ARBA" id="ARBA00029447"/>
    </source>
</evidence>
<evidence type="ECO:0000259" key="5">
    <source>
        <dbReference type="PROSITE" id="PS50111"/>
    </source>
</evidence>
<sequence>MRYINNASVLLKLCAPLVLIAGMAIALILHERATFEGIAVQSRYVADVLTVRQESYLKAQAGVAEATLLSRNLIIDPRKEKIDRYKARYDATVSGVYKNIDRLIALADTPARVKFGNDVRKLAEAYFAVIDRTIVLGSRNETDAAMTIVQEEGQPARAKLTELVEARTQKIIEEMQAGASQLERDVGTAVTQLIVMAAVGLLLAAVLSGAIVVFGITRPLSQLVSVLNRMAQGEIDSTIRQAARGDEIGAVGRAVEGIKTMVARKAAEDAERRQIAETAAAAERKRTMMELADGFEGAVGGIVGMVSSSATELQATAQQMTSTAQRTATRSTTVASAAEEAAANVNTVASAAEELGASVQEIGWQVSGSANLAQQAVAEADETGSHVTELSRAVTRIGDVVNLIANIASQTNLLALNATIEAARAGEAGRGFAVVAAEVKELANQTARATEEISGQIGQIQGATGQAVGAIGSITTRIREINTVTATIAAAVEQQGAATQEIVRNVAEASVGTSEVTTNIGGVAEASEETGAAASQVLMSASELSRQSEHLSAEVNRFLATIRAA</sequence>
<evidence type="ECO:0000256" key="4">
    <source>
        <dbReference type="SAM" id="Phobius"/>
    </source>
</evidence>
<dbReference type="AlphaFoldDB" id="A0AAX3WBI3"/>
<dbReference type="Pfam" id="PF00672">
    <property type="entry name" value="HAMP"/>
    <property type="match status" value="1"/>
</dbReference>
<feature type="transmembrane region" description="Helical" evidence="4">
    <location>
        <begin position="193"/>
        <end position="216"/>
    </location>
</feature>
<accession>A0AAX3WBI3</accession>
<dbReference type="PROSITE" id="PS50885">
    <property type="entry name" value="HAMP"/>
    <property type="match status" value="1"/>
</dbReference>
<evidence type="ECO:0000313" key="8">
    <source>
        <dbReference type="Proteomes" id="UP001223720"/>
    </source>
</evidence>
<dbReference type="CDD" id="cd06225">
    <property type="entry name" value="HAMP"/>
    <property type="match status" value="1"/>
</dbReference>
<protein>
    <submittedName>
        <fullName evidence="7">HAMP domain-containing protein</fullName>
    </submittedName>
</protein>
<dbReference type="PANTHER" id="PTHR32089:SF112">
    <property type="entry name" value="LYSOZYME-LIKE PROTEIN-RELATED"/>
    <property type="match status" value="1"/>
</dbReference>
<comment type="similarity">
    <text evidence="2">Belongs to the methyl-accepting chemotaxis (MCP) protein family.</text>
</comment>
<feature type="transmembrane region" description="Helical" evidence="4">
    <location>
        <begin position="6"/>
        <end position="29"/>
    </location>
</feature>